<feature type="binding site" evidence="6">
    <location>
        <begin position="410"/>
        <end position="415"/>
    </location>
    <ligand>
        <name>ATP</name>
        <dbReference type="ChEBI" id="CHEBI:30616"/>
    </ligand>
</feature>
<feature type="binding site" evidence="6">
    <location>
        <position position="310"/>
    </location>
    <ligand>
        <name>CoA</name>
        <dbReference type="ChEBI" id="CHEBI:57287"/>
    </ligand>
</feature>
<feature type="binding site" evidence="6">
    <location>
        <position position="538"/>
    </location>
    <ligand>
        <name>Mg(2+)</name>
        <dbReference type="ChEBI" id="CHEBI:18420"/>
    </ligand>
</feature>
<feature type="binding site" evidence="6">
    <location>
        <position position="541"/>
    </location>
    <ligand>
        <name>Mg(2+)</name>
        <dbReference type="ChEBI" id="CHEBI:18420"/>
    </ligand>
</feature>
<organism evidence="11 12">
    <name type="scientific">Micromonospora ureilytica</name>
    <dbReference type="NCBI Taxonomy" id="709868"/>
    <lineage>
        <taxon>Bacteria</taxon>
        <taxon>Bacillati</taxon>
        <taxon>Actinomycetota</taxon>
        <taxon>Actinomycetes</taxon>
        <taxon>Micromonosporales</taxon>
        <taxon>Micromonosporaceae</taxon>
        <taxon>Micromonospora</taxon>
    </lineage>
</organism>
<feature type="binding site" evidence="6">
    <location>
        <begin position="386"/>
        <end position="388"/>
    </location>
    <ligand>
        <name>ATP</name>
        <dbReference type="ChEBI" id="CHEBI:30616"/>
    </ligand>
</feature>
<dbReference type="CDD" id="cd05966">
    <property type="entry name" value="ACS"/>
    <property type="match status" value="1"/>
</dbReference>
<comment type="cofactor">
    <cofactor evidence="6">
        <name>Mg(2+)</name>
        <dbReference type="ChEBI" id="CHEBI:18420"/>
    </cofactor>
</comment>
<evidence type="ECO:0000256" key="5">
    <source>
        <dbReference type="ARBA" id="ARBA00022990"/>
    </source>
</evidence>
<dbReference type="RefSeq" id="WP_124822518.1">
    <property type="nucleotide sequence ID" value="NZ_CP108567.1"/>
</dbReference>
<comment type="caution">
    <text evidence="6">Lacks conserved residue(s) required for the propagation of feature annotation.</text>
</comment>
<dbReference type="HAMAP" id="MF_01123">
    <property type="entry name" value="Ac_CoA_synth"/>
    <property type="match status" value="1"/>
</dbReference>
<dbReference type="EMBL" id="QDGB01000355">
    <property type="protein sequence ID" value="RQX12120.1"/>
    <property type="molecule type" value="Genomic_DNA"/>
</dbReference>
<dbReference type="FunFam" id="3.40.50.12780:FF:000001">
    <property type="entry name" value="Acetyl-coenzyme A synthetase"/>
    <property type="match status" value="1"/>
</dbReference>
<evidence type="ECO:0000313" key="10">
    <source>
        <dbReference type="EMBL" id="MBG6068397.1"/>
    </source>
</evidence>
<dbReference type="NCBIfam" id="TIGR02188">
    <property type="entry name" value="Ac_CoA_lig_AcsA"/>
    <property type="match status" value="1"/>
</dbReference>
<dbReference type="InterPro" id="IPR025110">
    <property type="entry name" value="AMP-bd_C"/>
</dbReference>
<keyword evidence="2 6" id="KW-0436">Ligase</keyword>
<evidence type="ECO:0000256" key="6">
    <source>
        <dbReference type="HAMAP-Rule" id="MF_01123"/>
    </source>
</evidence>
<evidence type="ECO:0000313" key="11">
    <source>
        <dbReference type="EMBL" id="RQX12120.1"/>
    </source>
</evidence>
<name>A0A3N9XGQ3_9ACTN</name>
<feature type="binding site" evidence="6">
    <location>
        <begin position="192"/>
        <end position="195"/>
    </location>
    <ligand>
        <name>CoA</name>
        <dbReference type="ChEBI" id="CHEBI:57287"/>
    </ligand>
</feature>
<dbReference type="SUPFAM" id="SSF56801">
    <property type="entry name" value="Acetyl-CoA synthetase-like"/>
    <property type="match status" value="1"/>
</dbReference>
<dbReference type="GO" id="GO:0003987">
    <property type="term" value="F:acetate-CoA ligase activity"/>
    <property type="evidence" value="ECO:0007669"/>
    <property type="project" value="UniProtKB-UniRule"/>
</dbReference>
<gene>
    <name evidence="11" type="primary">acs</name>
    <name evidence="6" type="synonym">acsA</name>
    <name evidence="11" type="ORF">DDE19_29385</name>
    <name evidence="10" type="ORF">IW248_004684</name>
</gene>
<feature type="domain" description="Acetyl-coenzyme A synthetase N-terminal" evidence="9">
    <location>
        <begin position="30"/>
        <end position="82"/>
    </location>
</feature>
<reference evidence="10 13" key="2">
    <citation type="submission" date="2020-11" db="EMBL/GenBank/DDBJ databases">
        <title>Sequencing the genomes of 1000 actinobacteria strains.</title>
        <authorList>
            <person name="Klenk H.-P."/>
        </authorList>
    </citation>
    <scope>NUCLEOTIDE SEQUENCE [LARGE SCALE GENOMIC DNA]</scope>
    <source>
        <strain evidence="10 13">DSM 101692</strain>
    </source>
</reference>
<evidence type="ECO:0000256" key="3">
    <source>
        <dbReference type="ARBA" id="ARBA00022741"/>
    </source>
</evidence>
<comment type="caution">
    <text evidence="11">The sequence shown here is derived from an EMBL/GenBank/DDBJ whole genome shotgun (WGS) entry which is preliminary data.</text>
</comment>
<comment type="catalytic activity">
    <reaction evidence="6">
        <text>acetate + ATP + CoA = acetyl-CoA + AMP + diphosphate</text>
        <dbReference type="Rhea" id="RHEA:23176"/>
        <dbReference type="ChEBI" id="CHEBI:30089"/>
        <dbReference type="ChEBI" id="CHEBI:30616"/>
        <dbReference type="ChEBI" id="CHEBI:33019"/>
        <dbReference type="ChEBI" id="CHEBI:57287"/>
        <dbReference type="ChEBI" id="CHEBI:57288"/>
        <dbReference type="ChEBI" id="CHEBI:456215"/>
        <dbReference type="EC" id="6.2.1.1"/>
    </reaction>
</comment>
<sequence>MSEALANLLNETRQFPPPAELAAHANVTVDAYAEAEADRLAFWAKQADRLAWSKKWDEVLDWSNPPFAKWFVGGQLNVAYNCLDRHVEAGRGDKVAIHWEGEPGDTRTITYAELHALTCRAANALTDLGVTAGDRVAIYLPMIPEAAVAMLACARIGAAHSVVFGGFSADSLSNRIQDASAKVVITADGGYRRGKPSALKPTVDEAVASSPSVEHVLVVRRTGEDVAWSEKDHWWHETVETASAEHTAEPFDAEHPLFILYTSGTTARPKGILHTTGGYLTQASYTTHAVFDLKPETDVYWCTADIGWVTGHSYIVYGPLSNGATQVMYEGTPDTPHKGRFWEIIDKYGVSILYTAPTLIRTMMKWGDDIPAGFDLSSLRVLGSVGEPINPEAWMWYREHIGRGELPVVDTWWQTETGAIMISPLPGVTAAKPGSAMTPLPGIVADVVDDQGQSVPNGGGGYLVLREPWPSMLRTIWGDDDRFIDTYWSRFQGMYFAGDGAKKDDDGHIWLLGRVDDVMLVSGHNISTTEVESALVSHPSVAEAAVVGATDPTTGQAIVAFAIPRGTTDIVGEAGEQLIADLRNHVSKTLGPIAKPRQIMLVAELPKTRSGKIMRRLLRDVAENRSLGDVTTLQDSSVMDLISSGMSGTKSDED</sequence>
<feature type="binding site" evidence="6">
    <location>
        <position position="536"/>
    </location>
    <ligand>
        <name>Mg(2+)</name>
        <dbReference type="ChEBI" id="CHEBI:18420"/>
    </ligand>
</feature>
<dbReference type="GO" id="GO:0046872">
    <property type="term" value="F:metal ion binding"/>
    <property type="evidence" value="ECO:0007669"/>
    <property type="project" value="UniProtKB-KW"/>
</dbReference>
<evidence type="ECO:0000259" key="8">
    <source>
        <dbReference type="Pfam" id="PF13193"/>
    </source>
</evidence>
<keyword evidence="3 6" id="KW-0547">Nucleotide-binding</keyword>
<feature type="domain" description="AMP-binding enzyme C-terminal" evidence="8">
    <location>
        <begin position="530"/>
        <end position="612"/>
    </location>
</feature>
<evidence type="ECO:0000313" key="13">
    <source>
        <dbReference type="Proteomes" id="UP000614915"/>
    </source>
</evidence>
<accession>A0A3N9XGQ3</accession>
<dbReference type="Pfam" id="PF13193">
    <property type="entry name" value="AMP-binding_C"/>
    <property type="match status" value="1"/>
</dbReference>
<keyword evidence="4 6" id="KW-0067">ATP-binding</keyword>
<keyword evidence="5 6" id="KW-0007">Acetylation</keyword>
<feature type="domain" description="AMP-dependent synthetase/ligase" evidence="7">
    <location>
        <begin position="89"/>
        <end position="469"/>
    </location>
</feature>
<dbReference type="NCBIfam" id="NF001208">
    <property type="entry name" value="PRK00174.1"/>
    <property type="match status" value="1"/>
</dbReference>
<dbReference type="InterPro" id="IPR000873">
    <property type="entry name" value="AMP-dep_synth/lig_dom"/>
</dbReference>
<evidence type="ECO:0000256" key="1">
    <source>
        <dbReference type="ARBA" id="ARBA00006432"/>
    </source>
</evidence>
<keyword evidence="13" id="KW-1185">Reference proteome</keyword>
<comment type="similarity">
    <text evidence="1 6">Belongs to the ATP-dependent AMP-binding enzyme family.</text>
</comment>
<comment type="PTM">
    <text evidence="6">Acetylated. Deacetylation by the SIR2-homolog deacetylase activates the enzyme.</text>
</comment>
<dbReference type="GO" id="GO:0005524">
    <property type="term" value="F:ATP binding"/>
    <property type="evidence" value="ECO:0007669"/>
    <property type="project" value="UniProtKB-KW"/>
</dbReference>
<evidence type="ECO:0000256" key="4">
    <source>
        <dbReference type="ARBA" id="ARBA00022840"/>
    </source>
</evidence>
<dbReference type="EC" id="6.2.1.1" evidence="6"/>
<dbReference type="InterPro" id="IPR042099">
    <property type="entry name" value="ANL_N_sf"/>
</dbReference>
<dbReference type="Gene3D" id="3.30.300.30">
    <property type="match status" value="1"/>
</dbReference>
<evidence type="ECO:0000313" key="12">
    <source>
        <dbReference type="Proteomes" id="UP000278981"/>
    </source>
</evidence>
<dbReference type="Proteomes" id="UP000614915">
    <property type="component" value="Unassembled WGS sequence"/>
</dbReference>
<proteinExistence type="inferred from homology"/>
<dbReference type="PANTHER" id="PTHR24095:SF14">
    <property type="entry name" value="ACETYL-COENZYME A SYNTHETASE 1"/>
    <property type="match status" value="1"/>
</dbReference>
<dbReference type="InterPro" id="IPR011904">
    <property type="entry name" value="Ac_CoA_lig"/>
</dbReference>
<dbReference type="Pfam" id="PF16177">
    <property type="entry name" value="ACAS_N"/>
    <property type="match status" value="1"/>
</dbReference>
<feature type="binding site" evidence="6">
    <location>
        <position position="514"/>
    </location>
    <ligand>
        <name>ATP</name>
        <dbReference type="ChEBI" id="CHEBI:30616"/>
    </ligand>
</feature>
<evidence type="ECO:0000256" key="2">
    <source>
        <dbReference type="ARBA" id="ARBA00022598"/>
    </source>
</evidence>
<dbReference type="Proteomes" id="UP000278981">
    <property type="component" value="Unassembled WGS sequence"/>
</dbReference>
<dbReference type="InterPro" id="IPR045851">
    <property type="entry name" value="AMP-bd_C_sf"/>
</dbReference>
<dbReference type="AlphaFoldDB" id="A0A3N9XGQ3"/>
<dbReference type="GO" id="GO:0016208">
    <property type="term" value="F:AMP binding"/>
    <property type="evidence" value="ECO:0007669"/>
    <property type="project" value="InterPro"/>
</dbReference>
<evidence type="ECO:0000259" key="7">
    <source>
        <dbReference type="Pfam" id="PF00501"/>
    </source>
</evidence>
<keyword evidence="6" id="KW-0479">Metal-binding</keyword>
<comment type="function">
    <text evidence="6">Catalyzes the conversion of acetate into acetyl-CoA (AcCoA), an essential intermediate at the junction of anabolic and catabolic pathways. AcsA undergoes a two-step reaction. In the first half reaction, AcsA combines acetate with ATP to form acetyl-adenylate (AcAMP) intermediate. In the second half reaction, it can then transfer the acetyl group from AcAMP to the sulfhydryl group of CoA, forming the product AcCoA.</text>
</comment>
<dbReference type="GO" id="GO:0019427">
    <property type="term" value="P:acetyl-CoA biosynthetic process from acetate"/>
    <property type="evidence" value="ECO:0007669"/>
    <property type="project" value="UniProtKB-UniRule"/>
</dbReference>
<evidence type="ECO:0000259" key="9">
    <source>
        <dbReference type="Pfam" id="PF16177"/>
    </source>
</evidence>
<feature type="binding site" evidence="6">
    <location>
        <position position="499"/>
    </location>
    <ligand>
        <name>ATP</name>
        <dbReference type="ChEBI" id="CHEBI:30616"/>
    </ligand>
</feature>
<dbReference type="Pfam" id="PF00501">
    <property type="entry name" value="AMP-binding"/>
    <property type="match status" value="1"/>
</dbReference>
<protein>
    <recommendedName>
        <fullName evidence="6">Acetyl-coenzyme A synthetase</fullName>
        <shortName evidence="6">AcCoA synthetase</shortName>
        <shortName evidence="6">Acs</shortName>
        <ecNumber evidence="6">6.2.1.1</ecNumber>
    </recommendedName>
    <alternativeName>
        <fullName evidence="6">Acetate--CoA ligase</fullName>
    </alternativeName>
    <alternativeName>
        <fullName evidence="6">Acyl-activating enzyme</fullName>
    </alternativeName>
</protein>
<keyword evidence="6" id="KW-0460">Magnesium</keyword>
<dbReference type="OrthoDB" id="9803968at2"/>
<dbReference type="Gene3D" id="3.40.50.12780">
    <property type="entry name" value="N-terminal domain of ligase-like"/>
    <property type="match status" value="1"/>
</dbReference>
<dbReference type="PANTHER" id="PTHR24095">
    <property type="entry name" value="ACETYL-COENZYME A SYNTHETASE"/>
    <property type="match status" value="1"/>
</dbReference>
<dbReference type="GO" id="GO:0005829">
    <property type="term" value="C:cytosol"/>
    <property type="evidence" value="ECO:0007669"/>
    <property type="project" value="TreeGrafter"/>
</dbReference>
<dbReference type="InterPro" id="IPR032387">
    <property type="entry name" value="ACAS_N"/>
</dbReference>
<feature type="modified residue" description="N6-acetyllysine" evidence="6">
    <location>
        <position position="612"/>
    </location>
</feature>
<reference evidence="11 12" key="1">
    <citation type="submission" date="2018-04" db="EMBL/GenBank/DDBJ databases">
        <title>Micromonosporas from Atacama Desert.</title>
        <authorList>
            <person name="Carro L."/>
            <person name="Klenk H.-P."/>
            <person name="Goodfellow M."/>
        </authorList>
    </citation>
    <scope>NUCLEOTIDE SEQUENCE [LARGE SCALE GENOMIC DNA]</scope>
    <source>
        <strain evidence="11 12">LB19</strain>
    </source>
</reference>
<feature type="binding site" evidence="6">
    <location>
        <position position="522"/>
    </location>
    <ligand>
        <name>CoA</name>
        <dbReference type="ChEBI" id="CHEBI:57287"/>
    </ligand>
</feature>
<dbReference type="EMBL" id="JADOTX010000001">
    <property type="protein sequence ID" value="MBG6068397.1"/>
    <property type="molecule type" value="Genomic_DNA"/>
</dbReference>